<keyword evidence="7" id="KW-1133">Transmembrane helix</keyword>
<dbReference type="RefSeq" id="WP_379013735.1">
    <property type="nucleotide sequence ID" value="NZ_JBHSDC010000016.1"/>
</dbReference>
<dbReference type="PANTHER" id="PTHR30606">
    <property type="entry name" value="LIPID A BIOSYNTHESIS LAUROYL ACYLTRANSFERASE"/>
    <property type="match status" value="1"/>
</dbReference>
<gene>
    <name evidence="8" type="ORF">ACFOW1_09070</name>
</gene>
<reference evidence="9" key="1">
    <citation type="journal article" date="2019" name="Int. J. Syst. Evol. Microbiol.">
        <title>The Global Catalogue of Microorganisms (GCM) 10K type strain sequencing project: providing services to taxonomists for standard genome sequencing and annotation.</title>
        <authorList>
            <consortium name="The Broad Institute Genomics Platform"/>
            <consortium name="The Broad Institute Genome Sequencing Center for Infectious Disease"/>
            <person name="Wu L."/>
            <person name="Ma J."/>
        </authorList>
    </citation>
    <scope>NUCLEOTIDE SEQUENCE [LARGE SCALE GENOMIC DNA]</scope>
    <source>
        <strain evidence="9">CECT 8010</strain>
    </source>
</reference>
<organism evidence="8 9">
    <name type="scientific">Parasediminibacterium paludis</name>
    <dbReference type="NCBI Taxonomy" id="908966"/>
    <lineage>
        <taxon>Bacteria</taxon>
        <taxon>Pseudomonadati</taxon>
        <taxon>Bacteroidota</taxon>
        <taxon>Chitinophagia</taxon>
        <taxon>Chitinophagales</taxon>
        <taxon>Chitinophagaceae</taxon>
        <taxon>Parasediminibacterium</taxon>
    </lineage>
</organism>
<dbReference type="InterPro" id="IPR004960">
    <property type="entry name" value="LipA_acyltrans"/>
</dbReference>
<evidence type="ECO:0000256" key="6">
    <source>
        <dbReference type="ARBA" id="ARBA00023315"/>
    </source>
</evidence>
<evidence type="ECO:0000256" key="1">
    <source>
        <dbReference type="ARBA" id="ARBA00004533"/>
    </source>
</evidence>
<dbReference type="Pfam" id="PF03279">
    <property type="entry name" value="Lip_A_acyltrans"/>
    <property type="match status" value="1"/>
</dbReference>
<keyword evidence="6 8" id="KW-0012">Acyltransferase</keyword>
<comment type="subcellular location">
    <subcellularLocation>
        <location evidence="1">Cell inner membrane</location>
    </subcellularLocation>
</comment>
<dbReference type="Proteomes" id="UP001595906">
    <property type="component" value="Unassembled WGS sequence"/>
</dbReference>
<dbReference type="CDD" id="cd07984">
    <property type="entry name" value="LPLAT_LABLAT-like"/>
    <property type="match status" value="1"/>
</dbReference>
<keyword evidence="9" id="KW-1185">Reference proteome</keyword>
<keyword evidence="5 7" id="KW-0472">Membrane</keyword>
<accession>A0ABV8PXB6</accession>
<evidence type="ECO:0000313" key="9">
    <source>
        <dbReference type="Proteomes" id="UP001595906"/>
    </source>
</evidence>
<keyword evidence="3" id="KW-0997">Cell inner membrane</keyword>
<sequence length="302" mass="35407">MNLQPTTYMYYLIYAIFYLLSLLPWFIIYLISDGCYLLIYYVFKYRRQVVVDNLKLAFPDKTEAERTQIGKAFYKGFTDNFVELIKLVSISENEMKQRFVINIEVVNALVAEHERVHLITGHYFNWEFANLAVGLISKYPFVVAYKPVSNKVFNKLMFNIRSRFGTKLVSATNFAKDFQPYAKSKHALILVADQNAANTSKAYWVDFFGKKVPFVKGPERGAKMGNLPIVYTHFYKVKRGYYKGVFELITTTPNDYKDGELTKVLIKKIEDSIKQEPSNYLWSHRRWKHIYNPEKHARLAVD</sequence>
<keyword evidence="7" id="KW-0812">Transmembrane</keyword>
<feature type="transmembrane region" description="Helical" evidence="7">
    <location>
        <begin position="12"/>
        <end position="39"/>
    </location>
</feature>
<evidence type="ECO:0000256" key="7">
    <source>
        <dbReference type="SAM" id="Phobius"/>
    </source>
</evidence>
<name>A0ABV8PXB6_9BACT</name>
<evidence type="ECO:0000256" key="4">
    <source>
        <dbReference type="ARBA" id="ARBA00022679"/>
    </source>
</evidence>
<dbReference type="EMBL" id="JBHSDC010000016">
    <property type="protein sequence ID" value="MFC4232041.1"/>
    <property type="molecule type" value="Genomic_DNA"/>
</dbReference>
<dbReference type="PIRSF" id="PIRSF026649">
    <property type="entry name" value="MsbB"/>
    <property type="match status" value="1"/>
</dbReference>
<evidence type="ECO:0000256" key="3">
    <source>
        <dbReference type="ARBA" id="ARBA00022519"/>
    </source>
</evidence>
<dbReference type="PANTHER" id="PTHR30606:SF10">
    <property type="entry name" value="PHOSPHATIDYLINOSITOL MANNOSIDE ACYLTRANSFERASE"/>
    <property type="match status" value="1"/>
</dbReference>
<protein>
    <submittedName>
        <fullName evidence="8">Lysophospholipid acyltransferase family protein</fullName>
    </submittedName>
</protein>
<evidence type="ECO:0000256" key="5">
    <source>
        <dbReference type="ARBA" id="ARBA00023136"/>
    </source>
</evidence>
<comment type="caution">
    <text evidence="8">The sequence shown here is derived from an EMBL/GenBank/DDBJ whole genome shotgun (WGS) entry which is preliminary data.</text>
</comment>
<evidence type="ECO:0000313" key="8">
    <source>
        <dbReference type="EMBL" id="MFC4232041.1"/>
    </source>
</evidence>
<keyword evidence="2" id="KW-1003">Cell membrane</keyword>
<dbReference type="GO" id="GO:0016746">
    <property type="term" value="F:acyltransferase activity"/>
    <property type="evidence" value="ECO:0007669"/>
    <property type="project" value="UniProtKB-KW"/>
</dbReference>
<keyword evidence="4" id="KW-0808">Transferase</keyword>
<evidence type="ECO:0000256" key="2">
    <source>
        <dbReference type="ARBA" id="ARBA00022475"/>
    </source>
</evidence>
<proteinExistence type="predicted"/>